<dbReference type="EMBL" id="CAMPGE010029055">
    <property type="protein sequence ID" value="CAI2386537.1"/>
    <property type="molecule type" value="Genomic_DNA"/>
</dbReference>
<dbReference type="GO" id="GO:0004521">
    <property type="term" value="F:RNA endonuclease activity"/>
    <property type="evidence" value="ECO:0007669"/>
    <property type="project" value="TreeGrafter"/>
</dbReference>
<dbReference type="Pfam" id="PF00753">
    <property type="entry name" value="Lactamase_B"/>
    <property type="match status" value="1"/>
</dbReference>
<evidence type="ECO:0000256" key="3">
    <source>
        <dbReference type="ARBA" id="ARBA00022722"/>
    </source>
</evidence>
<evidence type="ECO:0000313" key="9">
    <source>
        <dbReference type="Proteomes" id="UP001295684"/>
    </source>
</evidence>
<evidence type="ECO:0000256" key="1">
    <source>
        <dbReference type="ARBA" id="ARBA00004123"/>
    </source>
</evidence>
<evidence type="ECO:0000256" key="2">
    <source>
        <dbReference type="ARBA" id="ARBA00022664"/>
    </source>
</evidence>
<gene>
    <name evidence="8" type="ORF">ECRASSUSDP1_LOCUS28159</name>
</gene>
<comment type="caution">
    <text evidence="8">The sequence shown here is derived from an EMBL/GenBank/DDBJ whole genome shotgun (WGS) entry which is preliminary data.</text>
</comment>
<dbReference type="InterPro" id="IPR036866">
    <property type="entry name" value="RibonucZ/Hydroxyglut_hydro"/>
</dbReference>
<dbReference type="InterPro" id="IPR022712">
    <property type="entry name" value="Beta_Casp"/>
</dbReference>
<dbReference type="GO" id="GO:0005847">
    <property type="term" value="C:mRNA cleavage and polyadenylation specificity factor complex"/>
    <property type="evidence" value="ECO:0007669"/>
    <property type="project" value="TreeGrafter"/>
</dbReference>
<dbReference type="CDD" id="cd16292">
    <property type="entry name" value="CPSF3-like_MBL-fold"/>
    <property type="match status" value="1"/>
</dbReference>
<evidence type="ECO:0000313" key="8">
    <source>
        <dbReference type="EMBL" id="CAI2386537.1"/>
    </source>
</evidence>
<accession>A0AAD1YBB4</accession>
<feature type="domain" description="Metallo-beta-lactamase" evidence="6">
    <location>
        <begin position="18"/>
        <end position="235"/>
    </location>
</feature>
<protein>
    <recommendedName>
        <fullName evidence="10">Cleavage and polyadenylation specificity factor subunit 3</fullName>
    </recommendedName>
</protein>
<dbReference type="GO" id="GO:0004534">
    <property type="term" value="F:5'-3' RNA exonuclease activity"/>
    <property type="evidence" value="ECO:0007669"/>
    <property type="project" value="TreeGrafter"/>
</dbReference>
<organism evidence="8 9">
    <name type="scientific">Euplotes crassus</name>
    <dbReference type="NCBI Taxonomy" id="5936"/>
    <lineage>
        <taxon>Eukaryota</taxon>
        <taxon>Sar</taxon>
        <taxon>Alveolata</taxon>
        <taxon>Ciliophora</taxon>
        <taxon>Intramacronucleata</taxon>
        <taxon>Spirotrichea</taxon>
        <taxon>Hypotrichia</taxon>
        <taxon>Euplotida</taxon>
        <taxon>Euplotidae</taxon>
        <taxon>Moneuplotes</taxon>
    </lineage>
</organism>
<dbReference type="PANTHER" id="PTHR11203">
    <property type="entry name" value="CLEAVAGE AND POLYADENYLATION SPECIFICITY FACTOR FAMILY MEMBER"/>
    <property type="match status" value="1"/>
</dbReference>
<dbReference type="Gene3D" id="3.60.15.10">
    <property type="entry name" value="Ribonuclease Z/Hydroxyacylglutathione hydrolase-like"/>
    <property type="match status" value="1"/>
</dbReference>
<evidence type="ECO:0000259" key="7">
    <source>
        <dbReference type="SMART" id="SM01027"/>
    </source>
</evidence>
<feature type="domain" description="Beta-Casp" evidence="7">
    <location>
        <begin position="240"/>
        <end position="356"/>
    </location>
</feature>
<proteinExistence type="predicted"/>
<dbReference type="InterPro" id="IPR011108">
    <property type="entry name" value="RMMBL"/>
</dbReference>
<evidence type="ECO:0000259" key="6">
    <source>
        <dbReference type="SMART" id="SM00849"/>
    </source>
</evidence>
<dbReference type="InterPro" id="IPR001279">
    <property type="entry name" value="Metallo-B-lactamas"/>
</dbReference>
<keyword evidence="4" id="KW-0378">Hydrolase</keyword>
<dbReference type="GO" id="GO:0003723">
    <property type="term" value="F:RNA binding"/>
    <property type="evidence" value="ECO:0007669"/>
    <property type="project" value="TreeGrafter"/>
</dbReference>
<dbReference type="Pfam" id="PF07521">
    <property type="entry name" value="RMMBL"/>
    <property type="match status" value="1"/>
</dbReference>
<name>A0AAD1YBB4_EUPCR</name>
<keyword evidence="3" id="KW-0540">Nuclease</keyword>
<dbReference type="SUPFAM" id="SSF56281">
    <property type="entry name" value="Metallo-hydrolase/oxidoreductase"/>
    <property type="match status" value="1"/>
</dbReference>
<sequence>METEILRIIPLGAGKEVGRSCVLLVYRGKRILFDCGLHPAHHGIYGLPYFDFIEPEDIDILLVTHFHIDHCGALPYFLARTNFKGKVIMTHPTKAIYNYVLQDFIRICNVGEIDILFDESDLSDSMDKIIPIRFHEELEFDDVKIQAYIAGHVLGAAMFLVDIGGVKILYTGDYSTEEDRHLKPAEIPKCNVDILIVESTYGIRLHEPRDLREEKFKSRVHDIIKKGGRCLLPCFALGKAQELLLILNEYWKEHEELKDVPIYYTGLLATKSLNVFQTYRNMMREDTKEKIEQGENPFHFEDSQDYMEKKPLVIIATPGMLQSGLSRYLFEEWCEDENSGVIFTGYSVEGTLAQQIMNQPNEIQISHKHKTLKLKMDVAVIDFSAHCDFKQTSHFIRKIKPANIVLVHGGQNEMAKLKKALELEHKNQINVHCPQNCQSLIFTFFTEKSAKVVGKAKRNLDNFLTHSDYLALGKGMPNNIPHNLSEDCGLIKFSQEDSPSSERLKIDNTISELDYQDRHPEETKLEIEQEEAIIKEYDDNMVSIEGLFVESQFDNMIINETEIQDFASLSRHKVSQQLVMPFEYDPGFFIKAAEDLFDKVQVVSGNTEDLVNDINLKIEDIDLVYRKRSASFELKWDSSAKSDLLADAIALLIIQLANNPPASMVYNMTNHCKEKQLEKLQFEAFKKVLREHCEEISIVEDNMIEIFDSSQELVAKVDYNAKEVISCDESIKEHLKALLDIHNHSCSPKNDC</sequence>
<reference evidence="8" key="1">
    <citation type="submission" date="2023-07" db="EMBL/GenBank/DDBJ databases">
        <authorList>
            <consortium name="AG Swart"/>
            <person name="Singh M."/>
            <person name="Singh A."/>
            <person name="Seah K."/>
            <person name="Emmerich C."/>
        </authorList>
    </citation>
    <scope>NUCLEOTIDE SEQUENCE</scope>
    <source>
        <strain evidence="8">DP1</strain>
    </source>
</reference>
<comment type="subcellular location">
    <subcellularLocation>
        <location evidence="1">Nucleus</location>
    </subcellularLocation>
</comment>
<dbReference type="InterPro" id="IPR021718">
    <property type="entry name" value="CPSF73-100_C"/>
</dbReference>
<dbReference type="AlphaFoldDB" id="A0AAD1YBB4"/>
<keyword evidence="2" id="KW-0507">mRNA processing</keyword>
<dbReference type="SMART" id="SM00849">
    <property type="entry name" value="Lactamase_B"/>
    <property type="match status" value="1"/>
</dbReference>
<keyword evidence="5" id="KW-0539">Nucleus</keyword>
<dbReference type="Proteomes" id="UP001295684">
    <property type="component" value="Unassembled WGS sequence"/>
</dbReference>
<dbReference type="PANTHER" id="PTHR11203:SF11">
    <property type="entry name" value="CLEAVAGE AND POLYADENYLATION SPECIFICITY FACTOR SUBUNIT 3"/>
    <property type="match status" value="1"/>
</dbReference>
<dbReference type="Pfam" id="PF11718">
    <property type="entry name" value="CPSF73-100_C"/>
    <property type="match status" value="1"/>
</dbReference>
<dbReference type="Pfam" id="PF10996">
    <property type="entry name" value="Beta-Casp"/>
    <property type="match status" value="1"/>
</dbReference>
<evidence type="ECO:0000256" key="5">
    <source>
        <dbReference type="ARBA" id="ARBA00023242"/>
    </source>
</evidence>
<evidence type="ECO:0008006" key="10">
    <source>
        <dbReference type="Google" id="ProtNLM"/>
    </source>
</evidence>
<dbReference type="SMART" id="SM01027">
    <property type="entry name" value="Beta-Casp"/>
    <property type="match status" value="1"/>
</dbReference>
<keyword evidence="9" id="KW-1185">Reference proteome</keyword>
<dbReference type="Gene3D" id="3.40.50.10890">
    <property type="match status" value="1"/>
</dbReference>
<evidence type="ECO:0000256" key="4">
    <source>
        <dbReference type="ARBA" id="ARBA00022801"/>
    </source>
</evidence>
<dbReference type="GO" id="GO:0006398">
    <property type="term" value="P:mRNA 3'-end processing by stem-loop binding and cleavage"/>
    <property type="evidence" value="ECO:0007669"/>
    <property type="project" value="TreeGrafter"/>
</dbReference>
<dbReference type="InterPro" id="IPR050698">
    <property type="entry name" value="MBL"/>
</dbReference>